<evidence type="ECO:0000256" key="1">
    <source>
        <dbReference type="SAM" id="Phobius"/>
    </source>
</evidence>
<feature type="transmembrane region" description="Helical" evidence="1">
    <location>
        <begin position="356"/>
        <end position="372"/>
    </location>
</feature>
<feature type="transmembrane region" description="Helical" evidence="1">
    <location>
        <begin position="486"/>
        <end position="511"/>
    </location>
</feature>
<dbReference type="InterPro" id="IPR000731">
    <property type="entry name" value="SSD"/>
</dbReference>
<evidence type="ECO:0000313" key="3">
    <source>
        <dbReference type="EMBL" id="CAE8683326.1"/>
    </source>
</evidence>
<keyword evidence="1" id="KW-1133">Transmembrane helix</keyword>
<dbReference type="SUPFAM" id="SSF82866">
    <property type="entry name" value="Multidrug efflux transporter AcrB transmembrane domain"/>
    <property type="match status" value="1"/>
</dbReference>
<proteinExistence type="predicted"/>
<evidence type="ECO:0000259" key="2">
    <source>
        <dbReference type="PROSITE" id="PS50156"/>
    </source>
</evidence>
<dbReference type="Gene3D" id="1.20.1640.10">
    <property type="entry name" value="Multidrug efflux transporter AcrB transmembrane domain"/>
    <property type="match status" value="1"/>
</dbReference>
<dbReference type="Pfam" id="PF12349">
    <property type="entry name" value="Sterol-sensing"/>
    <property type="match status" value="1"/>
</dbReference>
<dbReference type="InterPro" id="IPR053958">
    <property type="entry name" value="HMGCR/SNAP/NPC1-like_SSD"/>
</dbReference>
<dbReference type="EMBL" id="CAJNNW010026184">
    <property type="protein sequence ID" value="CAE8683326.1"/>
    <property type="molecule type" value="Genomic_DNA"/>
</dbReference>
<organism evidence="3 4">
    <name type="scientific">Polarella glacialis</name>
    <name type="common">Dinoflagellate</name>
    <dbReference type="NCBI Taxonomy" id="89957"/>
    <lineage>
        <taxon>Eukaryota</taxon>
        <taxon>Sar</taxon>
        <taxon>Alveolata</taxon>
        <taxon>Dinophyceae</taxon>
        <taxon>Suessiales</taxon>
        <taxon>Suessiaceae</taxon>
        <taxon>Polarella</taxon>
    </lineage>
</organism>
<dbReference type="Proteomes" id="UP000626109">
    <property type="component" value="Unassembled WGS sequence"/>
</dbReference>
<sequence>MVERIEIPAITLSVLVCLILLSWLAKFVGPFQVWLRFLTSCPLLCLGLGILIPAGFSFAGLVGSGYDVKVDLDFAGYLAAEIPMQYYQNVADEASAVESRKLGNRRRRTDLFAAWNYNTAQAQLAANASSGAGRRLVDSVDGKRSDLGRAAAEAVLPTRRSWTWTLQLFYHAVDPTKGIFTKEALEEIRSFEQQLKAQAGYQDNCQMVAGVCDQRGSVVNVFFTVPNNLTAAGSASAVYDGSGDLADIPTVLEGLLRRRIEWWTDKDFNAQNLKSQYSRTTFYGGGPLQGFQSSDDRPLEQNALSEKFLRGLHDNFLSRADKTGKDRLPYQHVKFTWLENGYLREYEILQYVKHDILWSVGTFAVVGLLVLCRLRSLFIGFFAGLGVVLSFTTTFYFHYVVMDFRSLSIFDIVSLFLIVGIAADDILLIFNTYSFASQVLGDTASAQQKMTWAYKEAAPAMLVTTIVTTGSFYSNCFSLLTKVRRFGFFMGTLALWNYLLVLTIFPASILVNELYVAPRLRRWCCWCRGRCRRHARSAGAAYAVKDEDAFVSRGARSDAQSRQRVKAAIAASSARRRSAALFTPGPDGEEQLELAERFMAMALIP</sequence>
<dbReference type="InterPro" id="IPR042480">
    <property type="entry name" value="DISP3"/>
</dbReference>
<dbReference type="PANTHER" id="PTHR46687:SF1">
    <property type="entry name" value="PROTEIN DISPATCHED HOMOLOG 3"/>
    <property type="match status" value="1"/>
</dbReference>
<dbReference type="PROSITE" id="PS50156">
    <property type="entry name" value="SSD"/>
    <property type="match status" value="1"/>
</dbReference>
<dbReference type="AlphaFoldDB" id="A0A813JUQ6"/>
<feature type="transmembrane region" description="Helical" evidence="1">
    <location>
        <begin position="412"/>
        <end position="436"/>
    </location>
</feature>
<feature type="transmembrane region" description="Helical" evidence="1">
    <location>
        <begin position="379"/>
        <end position="400"/>
    </location>
</feature>
<keyword evidence="1" id="KW-0812">Transmembrane</keyword>
<protein>
    <recommendedName>
        <fullName evidence="2">SSD domain-containing protein</fullName>
    </recommendedName>
</protein>
<feature type="transmembrane region" description="Helical" evidence="1">
    <location>
        <begin position="457"/>
        <end position="480"/>
    </location>
</feature>
<reference evidence="3" key="1">
    <citation type="submission" date="2021-02" db="EMBL/GenBank/DDBJ databases">
        <authorList>
            <person name="Dougan E. K."/>
            <person name="Rhodes N."/>
            <person name="Thang M."/>
            <person name="Chan C."/>
        </authorList>
    </citation>
    <scope>NUCLEOTIDE SEQUENCE</scope>
</reference>
<feature type="domain" description="SSD" evidence="2">
    <location>
        <begin position="369"/>
        <end position="511"/>
    </location>
</feature>
<dbReference type="GO" id="GO:0005737">
    <property type="term" value="C:cytoplasm"/>
    <property type="evidence" value="ECO:0007669"/>
    <property type="project" value="TreeGrafter"/>
</dbReference>
<dbReference type="PANTHER" id="PTHR46687">
    <property type="entry name" value="PROTEIN DISPATCHED HOMOLOG 3"/>
    <property type="match status" value="1"/>
</dbReference>
<feature type="transmembrane region" description="Helical" evidence="1">
    <location>
        <begin position="37"/>
        <end position="62"/>
    </location>
</feature>
<evidence type="ECO:0000313" key="4">
    <source>
        <dbReference type="Proteomes" id="UP000626109"/>
    </source>
</evidence>
<keyword evidence="1" id="KW-0472">Membrane</keyword>
<name>A0A813JUQ6_POLGL</name>
<feature type="transmembrane region" description="Helical" evidence="1">
    <location>
        <begin position="6"/>
        <end position="25"/>
    </location>
</feature>
<gene>
    <name evidence="3" type="ORF">PGLA2088_LOCUS23399</name>
</gene>
<comment type="caution">
    <text evidence="3">The sequence shown here is derived from an EMBL/GenBank/DDBJ whole genome shotgun (WGS) entry which is preliminary data.</text>
</comment>
<accession>A0A813JUQ6</accession>